<dbReference type="EMBL" id="BLXT01007446">
    <property type="protein sequence ID" value="GFO39165.1"/>
    <property type="molecule type" value="Genomic_DNA"/>
</dbReference>
<evidence type="ECO:0000313" key="2">
    <source>
        <dbReference type="Proteomes" id="UP000735302"/>
    </source>
</evidence>
<dbReference type="Proteomes" id="UP000735302">
    <property type="component" value="Unassembled WGS sequence"/>
</dbReference>
<sequence length="90" mass="9970">MKDSSEIYEYFKLSSTSSHNTTFSFVISRINRVKNQESLLPWLTSPNSSSLATTAHNMAAMLFVPKNRQVQGGRKEGSAVGRQSALAVIY</sequence>
<gene>
    <name evidence="1" type="ORF">PoB_006567000</name>
</gene>
<protein>
    <submittedName>
        <fullName evidence="1">Uncharacterized protein</fullName>
    </submittedName>
</protein>
<proteinExistence type="predicted"/>
<name>A0AAV4D595_9GAST</name>
<reference evidence="1 2" key="1">
    <citation type="journal article" date="2021" name="Elife">
        <title>Chloroplast acquisition without the gene transfer in kleptoplastic sea slugs, Plakobranchus ocellatus.</title>
        <authorList>
            <person name="Maeda T."/>
            <person name="Takahashi S."/>
            <person name="Yoshida T."/>
            <person name="Shimamura S."/>
            <person name="Takaki Y."/>
            <person name="Nagai Y."/>
            <person name="Toyoda A."/>
            <person name="Suzuki Y."/>
            <person name="Arimoto A."/>
            <person name="Ishii H."/>
            <person name="Satoh N."/>
            <person name="Nishiyama T."/>
            <person name="Hasebe M."/>
            <person name="Maruyama T."/>
            <person name="Minagawa J."/>
            <person name="Obokata J."/>
            <person name="Shigenobu S."/>
        </authorList>
    </citation>
    <scope>NUCLEOTIDE SEQUENCE [LARGE SCALE GENOMIC DNA]</scope>
</reference>
<evidence type="ECO:0000313" key="1">
    <source>
        <dbReference type="EMBL" id="GFO39165.1"/>
    </source>
</evidence>
<comment type="caution">
    <text evidence="1">The sequence shown here is derived from an EMBL/GenBank/DDBJ whole genome shotgun (WGS) entry which is preliminary data.</text>
</comment>
<dbReference type="AlphaFoldDB" id="A0AAV4D595"/>
<keyword evidence="2" id="KW-1185">Reference proteome</keyword>
<organism evidence="1 2">
    <name type="scientific">Plakobranchus ocellatus</name>
    <dbReference type="NCBI Taxonomy" id="259542"/>
    <lineage>
        <taxon>Eukaryota</taxon>
        <taxon>Metazoa</taxon>
        <taxon>Spiralia</taxon>
        <taxon>Lophotrochozoa</taxon>
        <taxon>Mollusca</taxon>
        <taxon>Gastropoda</taxon>
        <taxon>Heterobranchia</taxon>
        <taxon>Euthyneura</taxon>
        <taxon>Panpulmonata</taxon>
        <taxon>Sacoglossa</taxon>
        <taxon>Placobranchoidea</taxon>
        <taxon>Plakobranchidae</taxon>
        <taxon>Plakobranchus</taxon>
    </lineage>
</organism>
<accession>A0AAV4D595</accession>